<dbReference type="InterPro" id="IPR032675">
    <property type="entry name" value="LRR_dom_sf"/>
</dbReference>
<reference evidence="5 6" key="1">
    <citation type="submission" date="2024-01" db="EMBL/GenBank/DDBJ databases">
        <title>The genome of the rayed Mediterranean limpet Patella caerulea (Linnaeus, 1758).</title>
        <authorList>
            <person name="Anh-Thu Weber A."/>
            <person name="Halstead-Nussloch G."/>
        </authorList>
    </citation>
    <scope>NUCLEOTIDE SEQUENCE [LARGE SCALE GENOMIC DNA]</scope>
    <source>
        <strain evidence="5">AATW-2023a</strain>
        <tissue evidence="5">Whole specimen</tissue>
    </source>
</reference>
<keyword evidence="3" id="KW-0677">Repeat</keyword>
<dbReference type="AlphaFoldDB" id="A0AAN8Q1I9"/>
<gene>
    <name evidence="5" type="ORF">SNE40_000439</name>
</gene>
<dbReference type="InterPro" id="IPR003591">
    <property type="entry name" value="Leu-rich_rpt_typical-subtyp"/>
</dbReference>
<evidence type="ECO:0000256" key="3">
    <source>
        <dbReference type="ARBA" id="ARBA00022737"/>
    </source>
</evidence>
<dbReference type="SUPFAM" id="SSF52058">
    <property type="entry name" value="L domain-like"/>
    <property type="match status" value="1"/>
</dbReference>
<evidence type="ECO:0000256" key="2">
    <source>
        <dbReference type="ARBA" id="ARBA00022729"/>
    </source>
</evidence>
<dbReference type="Proteomes" id="UP001347796">
    <property type="component" value="Unassembled WGS sequence"/>
</dbReference>
<name>A0AAN8Q1I9_PATCE</name>
<organism evidence="5 6">
    <name type="scientific">Patella caerulea</name>
    <name type="common">Rayed Mediterranean limpet</name>
    <dbReference type="NCBI Taxonomy" id="87958"/>
    <lineage>
        <taxon>Eukaryota</taxon>
        <taxon>Metazoa</taxon>
        <taxon>Spiralia</taxon>
        <taxon>Lophotrochozoa</taxon>
        <taxon>Mollusca</taxon>
        <taxon>Gastropoda</taxon>
        <taxon>Patellogastropoda</taxon>
        <taxon>Patelloidea</taxon>
        <taxon>Patellidae</taxon>
        <taxon>Patella</taxon>
    </lineage>
</organism>
<dbReference type="SMART" id="SM00365">
    <property type="entry name" value="LRR_SD22"/>
    <property type="match status" value="6"/>
</dbReference>
<dbReference type="PRINTS" id="PR00019">
    <property type="entry name" value="LEURICHRPT"/>
</dbReference>
<dbReference type="Gene3D" id="3.80.10.10">
    <property type="entry name" value="Ribonuclease Inhibitor"/>
    <property type="match status" value="3"/>
</dbReference>
<keyword evidence="1" id="KW-0433">Leucine-rich repeat</keyword>
<proteinExistence type="predicted"/>
<dbReference type="Pfam" id="PF13855">
    <property type="entry name" value="LRR_8"/>
    <property type="match status" value="2"/>
</dbReference>
<sequence length="671" mass="76714">MITILMISILQINDVDMAFNYLHLILLLIYISTTEAGDELSRNCSYTHDVKNKGLKVDCSHGGFSSVPDNLPLNTTSLYLNNNKIKHLLNYQFVKLTNLNYLNLNSNPITDIDEDAFNNLYQLQELQLNGHNLNYSVKSLPDKVFKPLSFLKRLSIRSTLKYNRNIDHFITTGRPFGYLVALQSLCIDLWIIEKFNLGFSELHNLQELDVSRKSIDGITFKCQLPNISNNTFVIFKSIPILSLNLHECVLNSIDRNVFAPLMSLQNIILSIDISSSLGLTDLIPTLHVFKNRTLKSVKVASYKPLHDFVHVSGYPLSLDILHDICKEYLDLSRTRINMVDFNKFLTIPIPRLTKCLKHLDLSQNRITGIINPVILYFLLPQFENLQYLDLSKQSIFDMYGNMHIHDDTAPQNDTVLSFINPPIPLPKQLRYLYLDGAVRRFGYLHKTTFSAGTNMISLNLSYTKTTFYPKSKIFGLENLQILDFSNCDCRLIGQSFFDTFPYLTTLRLSNVNLDSDLFFHIGQRLFKPLTKLQKLDLTKNLLSILPADIFSGLTELREISISFNNLVSIPDLSTLMNLHNIYLSYNALATVDERTRKTLDKLTSDKNPIHVSLFGNTFSCTCESTNLLAWFYQTRVDLDGRNYSCIDKMGDKTTTGLVSKHYRALQLHCAG</sequence>
<dbReference type="PANTHER" id="PTHR24369">
    <property type="entry name" value="ANTIGEN BSP, PUTATIVE-RELATED"/>
    <property type="match status" value="1"/>
</dbReference>
<dbReference type="SMART" id="SM00369">
    <property type="entry name" value="LRR_TYP"/>
    <property type="match status" value="5"/>
</dbReference>
<protein>
    <submittedName>
        <fullName evidence="5">Uncharacterized protein</fullName>
    </submittedName>
</protein>
<comment type="caution">
    <text evidence="5">The sequence shown here is derived from an EMBL/GenBank/DDBJ whole genome shotgun (WGS) entry which is preliminary data.</text>
</comment>
<evidence type="ECO:0000256" key="4">
    <source>
        <dbReference type="SAM" id="SignalP"/>
    </source>
</evidence>
<evidence type="ECO:0000256" key="1">
    <source>
        <dbReference type="ARBA" id="ARBA00022614"/>
    </source>
</evidence>
<evidence type="ECO:0000313" key="5">
    <source>
        <dbReference type="EMBL" id="KAK6194906.1"/>
    </source>
</evidence>
<accession>A0AAN8Q1I9</accession>
<feature type="signal peptide" evidence="4">
    <location>
        <begin position="1"/>
        <end position="36"/>
    </location>
</feature>
<feature type="chain" id="PRO_5043003166" evidence="4">
    <location>
        <begin position="37"/>
        <end position="671"/>
    </location>
</feature>
<dbReference type="EMBL" id="JAZGQO010000001">
    <property type="protein sequence ID" value="KAK6194906.1"/>
    <property type="molecule type" value="Genomic_DNA"/>
</dbReference>
<dbReference type="PANTHER" id="PTHR24369:SF210">
    <property type="entry name" value="CHAOPTIN-RELATED"/>
    <property type="match status" value="1"/>
</dbReference>
<dbReference type="PROSITE" id="PS51450">
    <property type="entry name" value="LRR"/>
    <property type="match status" value="3"/>
</dbReference>
<dbReference type="GO" id="GO:0005886">
    <property type="term" value="C:plasma membrane"/>
    <property type="evidence" value="ECO:0007669"/>
    <property type="project" value="TreeGrafter"/>
</dbReference>
<dbReference type="InterPro" id="IPR050541">
    <property type="entry name" value="LRR_TM_domain-containing"/>
</dbReference>
<dbReference type="Pfam" id="PF00560">
    <property type="entry name" value="LRR_1"/>
    <property type="match status" value="1"/>
</dbReference>
<keyword evidence="2 4" id="KW-0732">Signal</keyword>
<dbReference type="InterPro" id="IPR001611">
    <property type="entry name" value="Leu-rich_rpt"/>
</dbReference>
<keyword evidence="6" id="KW-1185">Reference proteome</keyword>
<evidence type="ECO:0000313" key="6">
    <source>
        <dbReference type="Proteomes" id="UP001347796"/>
    </source>
</evidence>